<feature type="domain" description="LITAF" evidence="3">
    <location>
        <begin position="191"/>
        <end position="250"/>
    </location>
</feature>
<accession>A0A8S1HKC7</accession>
<evidence type="ECO:0000256" key="1">
    <source>
        <dbReference type="SAM" id="MobiDB-lite"/>
    </source>
</evidence>
<sequence>MEKPVEDAAPPAYSTAIASPSDSVLPATAPVEEVPKTAAPPAYSAAVASQPAPATAPVEESPRIAQASPPARPSPPLPQCSQTSGSCVPPPPQQFLPQPQPQVQFVGPQGVQYFSPPQMAMAPGYGMMSPPNPYMMCPQMYQPPAPSQAPINVVVNSNANAGGGGGGGGGTGGAGGGLGGAGGANGGGGALVCPKCRKGIISRAQARRRKMVIMCLSTILFPCTCGLLYCLLLKNYVDTCTACGKQYGHRGGKKAGKVNAVTL</sequence>
<keyword evidence="2" id="KW-1133">Transmembrane helix</keyword>
<reference evidence="4" key="1">
    <citation type="submission" date="2020-10" db="EMBL/GenBank/DDBJ databases">
        <authorList>
            <person name="Kikuchi T."/>
        </authorList>
    </citation>
    <scope>NUCLEOTIDE SEQUENCE</scope>
    <source>
        <strain evidence="4">NKZ352</strain>
    </source>
</reference>
<feature type="transmembrane region" description="Helical" evidence="2">
    <location>
        <begin position="211"/>
        <end position="229"/>
    </location>
</feature>
<proteinExistence type="predicted"/>
<protein>
    <recommendedName>
        <fullName evidence="3">LITAF domain-containing protein</fullName>
    </recommendedName>
</protein>
<dbReference type="OrthoDB" id="5814157at2759"/>
<keyword evidence="2" id="KW-0472">Membrane</keyword>
<evidence type="ECO:0000259" key="3">
    <source>
        <dbReference type="Pfam" id="PF10601"/>
    </source>
</evidence>
<feature type="compositionally biased region" description="Pro residues" evidence="1">
    <location>
        <begin position="88"/>
        <end position="100"/>
    </location>
</feature>
<dbReference type="Pfam" id="PF10601">
    <property type="entry name" value="zf-LITAF-like"/>
    <property type="match status" value="1"/>
</dbReference>
<evidence type="ECO:0000313" key="4">
    <source>
        <dbReference type="EMBL" id="CAD6196148.1"/>
    </source>
</evidence>
<evidence type="ECO:0000313" key="5">
    <source>
        <dbReference type="Proteomes" id="UP000835052"/>
    </source>
</evidence>
<feature type="region of interest" description="Disordered" evidence="1">
    <location>
        <begin position="1"/>
        <end position="104"/>
    </location>
</feature>
<dbReference type="AlphaFoldDB" id="A0A8S1HKC7"/>
<comment type="caution">
    <text evidence="4">The sequence shown here is derived from an EMBL/GenBank/DDBJ whole genome shotgun (WGS) entry which is preliminary data.</text>
</comment>
<keyword evidence="5" id="KW-1185">Reference proteome</keyword>
<keyword evidence="2" id="KW-0812">Transmembrane</keyword>
<organism evidence="4 5">
    <name type="scientific">Caenorhabditis auriculariae</name>
    <dbReference type="NCBI Taxonomy" id="2777116"/>
    <lineage>
        <taxon>Eukaryota</taxon>
        <taxon>Metazoa</taxon>
        <taxon>Ecdysozoa</taxon>
        <taxon>Nematoda</taxon>
        <taxon>Chromadorea</taxon>
        <taxon>Rhabditida</taxon>
        <taxon>Rhabditina</taxon>
        <taxon>Rhabditomorpha</taxon>
        <taxon>Rhabditoidea</taxon>
        <taxon>Rhabditidae</taxon>
        <taxon>Peloderinae</taxon>
        <taxon>Caenorhabditis</taxon>
    </lineage>
</organism>
<dbReference type="Proteomes" id="UP000835052">
    <property type="component" value="Unassembled WGS sequence"/>
</dbReference>
<dbReference type="InterPro" id="IPR006629">
    <property type="entry name" value="LITAF"/>
</dbReference>
<gene>
    <name evidence="4" type="ORF">CAUJ_LOCUS12063</name>
</gene>
<dbReference type="EMBL" id="CAJGYM010000067">
    <property type="protein sequence ID" value="CAD6196148.1"/>
    <property type="molecule type" value="Genomic_DNA"/>
</dbReference>
<name>A0A8S1HKC7_9PELO</name>
<evidence type="ECO:0000256" key="2">
    <source>
        <dbReference type="SAM" id="Phobius"/>
    </source>
</evidence>
<feature type="compositionally biased region" description="Low complexity" evidence="1">
    <location>
        <begin position="36"/>
        <end position="69"/>
    </location>
</feature>